<organism evidence="1 2">
    <name type="scientific">Microlunatus antarcticus</name>
    <dbReference type="NCBI Taxonomy" id="53388"/>
    <lineage>
        <taxon>Bacteria</taxon>
        <taxon>Bacillati</taxon>
        <taxon>Actinomycetota</taxon>
        <taxon>Actinomycetes</taxon>
        <taxon>Propionibacteriales</taxon>
        <taxon>Propionibacteriaceae</taxon>
        <taxon>Microlunatus</taxon>
    </lineage>
</organism>
<sequence>MTKPGERAAQREREAEVLDLFADGFSVVAISRRLAITPQQAARRLSAALAELPEQPVEDLRAGVEVRLDRAAAGLAVLAARTDDDRVLLQALTALARIESDRTRLLGLAQKPPPEDA</sequence>
<accession>A0A7W5P7I9</accession>
<evidence type="ECO:0000313" key="1">
    <source>
        <dbReference type="EMBL" id="MBB3327472.1"/>
    </source>
</evidence>
<reference evidence="1 2" key="1">
    <citation type="submission" date="2020-08" db="EMBL/GenBank/DDBJ databases">
        <title>Sequencing the genomes of 1000 actinobacteria strains.</title>
        <authorList>
            <person name="Klenk H.-P."/>
        </authorList>
    </citation>
    <scope>NUCLEOTIDE SEQUENCE [LARGE SCALE GENOMIC DNA]</scope>
    <source>
        <strain evidence="1 2">DSM 11053</strain>
    </source>
</reference>
<dbReference type="InterPro" id="IPR036388">
    <property type="entry name" value="WH-like_DNA-bd_sf"/>
</dbReference>
<evidence type="ECO:0000313" key="2">
    <source>
        <dbReference type="Proteomes" id="UP000565572"/>
    </source>
</evidence>
<dbReference type="RefSeq" id="WP_183338727.1">
    <property type="nucleotide sequence ID" value="NZ_JACHZG010000001.1"/>
</dbReference>
<name>A0A7W5P7I9_9ACTN</name>
<keyword evidence="2" id="KW-1185">Reference proteome</keyword>
<protein>
    <submittedName>
        <fullName evidence="1">DNA invertase Pin-like site-specific DNA recombinase</fullName>
    </submittedName>
</protein>
<proteinExistence type="predicted"/>
<dbReference type="Gene3D" id="1.10.10.10">
    <property type="entry name" value="Winged helix-like DNA-binding domain superfamily/Winged helix DNA-binding domain"/>
    <property type="match status" value="1"/>
</dbReference>
<dbReference type="AlphaFoldDB" id="A0A7W5P7I9"/>
<dbReference type="EMBL" id="JACHZG010000001">
    <property type="protein sequence ID" value="MBB3327472.1"/>
    <property type="molecule type" value="Genomic_DNA"/>
</dbReference>
<dbReference type="Proteomes" id="UP000565572">
    <property type="component" value="Unassembled WGS sequence"/>
</dbReference>
<comment type="caution">
    <text evidence="1">The sequence shown here is derived from an EMBL/GenBank/DDBJ whole genome shotgun (WGS) entry which is preliminary data.</text>
</comment>
<gene>
    <name evidence="1" type="ORF">FHX39_002416</name>
</gene>